<dbReference type="Pfam" id="PF00561">
    <property type="entry name" value="Abhydrolase_1"/>
    <property type="match status" value="1"/>
</dbReference>
<dbReference type="InterPro" id="IPR000639">
    <property type="entry name" value="Epox_hydrolase-like"/>
</dbReference>
<keyword evidence="2" id="KW-0378">Hydrolase</keyword>
<sequence length="274" mass="30376">MPYIERDGVKIHFEEEGRGEPLLLLMGLGAGLSAWEPHRQVYRNYFRCISVDNRGAGLSDSGKAEDCTTESMAADAAAVLDSLDIKGAHVAGISMGGAIAQMLAVFRPELVKSLLLINTFARPAPYMRRIMGTFQDCYDCLTPLAFDRLLQEFIYSPATFAGHPEVLAERERELEQNTESRMTADAFRAQCEACMGHDALPYLERIRVPALVVAGKADILTPLSYAEELKNRIPGAKLYVNEGGHVQHFEHLDVFNRITLEFLKKCPGQKEAGI</sequence>
<name>A0A7G9G275_9FIRM</name>
<dbReference type="Proteomes" id="UP000515823">
    <property type="component" value="Chromosome"/>
</dbReference>
<dbReference type="InterPro" id="IPR000073">
    <property type="entry name" value="AB_hydrolase_1"/>
</dbReference>
<organism evidence="2 3">
    <name type="scientific">Qiania dongpingensis</name>
    <dbReference type="NCBI Taxonomy" id="2763669"/>
    <lineage>
        <taxon>Bacteria</taxon>
        <taxon>Bacillati</taxon>
        <taxon>Bacillota</taxon>
        <taxon>Clostridia</taxon>
        <taxon>Lachnospirales</taxon>
        <taxon>Lachnospiraceae</taxon>
        <taxon>Qiania</taxon>
    </lineage>
</organism>
<evidence type="ECO:0000313" key="3">
    <source>
        <dbReference type="Proteomes" id="UP000515823"/>
    </source>
</evidence>
<dbReference type="InterPro" id="IPR050471">
    <property type="entry name" value="AB_hydrolase"/>
</dbReference>
<dbReference type="PRINTS" id="PR00111">
    <property type="entry name" value="ABHYDROLASE"/>
</dbReference>
<accession>A0A7G9G275</accession>
<dbReference type="PANTHER" id="PTHR43433">
    <property type="entry name" value="HYDROLASE, ALPHA/BETA FOLD FAMILY PROTEIN"/>
    <property type="match status" value="1"/>
</dbReference>
<evidence type="ECO:0000313" key="2">
    <source>
        <dbReference type="EMBL" id="QNM04907.1"/>
    </source>
</evidence>
<dbReference type="SUPFAM" id="SSF53474">
    <property type="entry name" value="alpha/beta-Hydrolases"/>
    <property type="match status" value="1"/>
</dbReference>
<dbReference type="Gene3D" id="3.40.50.1820">
    <property type="entry name" value="alpha/beta hydrolase"/>
    <property type="match status" value="1"/>
</dbReference>
<dbReference type="EMBL" id="CP060634">
    <property type="protein sequence ID" value="QNM04907.1"/>
    <property type="molecule type" value="Genomic_DNA"/>
</dbReference>
<dbReference type="GO" id="GO:0016787">
    <property type="term" value="F:hydrolase activity"/>
    <property type="evidence" value="ECO:0007669"/>
    <property type="project" value="UniProtKB-KW"/>
</dbReference>
<proteinExistence type="predicted"/>
<gene>
    <name evidence="2" type="ORF">H9Q78_10680</name>
</gene>
<dbReference type="PRINTS" id="PR00412">
    <property type="entry name" value="EPOXHYDRLASE"/>
</dbReference>
<dbReference type="PANTHER" id="PTHR43433:SF5">
    <property type="entry name" value="AB HYDROLASE-1 DOMAIN-CONTAINING PROTEIN"/>
    <property type="match status" value="1"/>
</dbReference>
<dbReference type="KEGG" id="qdo:H9Q78_10680"/>
<dbReference type="InterPro" id="IPR029058">
    <property type="entry name" value="AB_hydrolase_fold"/>
</dbReference>
<keyword evidence="3" id="KW-1185">Reference proteome</keyword>
<reference evidence="2 3" key="1">
    <citation type="submission" date="2020-08" db="EMBL/GenBank/DDBJ databases">
        <authorList>
            <person name="Liu C."/>
            <person name="Sun Q."/>
        </authorList>
    </citation>
    <scope>NUCLEOTIDE SEQUENCE [LARGE SCALE GENOMIC DNA]</scope>
    <source>
        <strain evidence="2 3">NSJ-38</strain>
    </source>
</reference>
<dbReference type="AlphaFoldDB" id="A0A7G9G275"/>
<dbReference type="RefSeq" id="WP_249301663.1">
    <property type="nucleotide sequence ID" value="NZ_CP060634.1"/>
</dbReference>
<evidence type="ECO:0000259" key="1">
    <source>
        <dbReference type="Pfam" id="PF00561"/>
    </source>
</evidence>
<feature type="domain" description="AB hydrolase-1" evidence="1">
    <location>
        <begin position="21"/>
        <end position="251"/>
    </location>
</feature>
<protein>
    <submittedName>
        <fullName evidence="2">Alpha/beta fold hydrolase</fullName>
    </submittedName>
</protein>